<evidence type="ECO:0000256" key="5">
    <source>
        <dbReference type="ARBA" id="ARBA00023136"/>
    </source>
</evidence>
<evidence type="ECO:0000256" key="7">
    <source>
        <dbReference type="PROSITE-ProRule" id="PRU01360"/>
    </source>
</evidence>
<dbReference type="Proteomes" id="UP000181790">
    <property type="component" value="Unassembled WGS sequence"/>
</dbReference>
<dbReference type="Gene3D" id="2.170.130.10">
    <property type="entry name" value="TonB-dependent receptor, plug domain"/>
    <property type="match status" value="1"/>
</dbReference>
<sequence>MTYTTALPVGGQNMVPVMNQLQSVQPSATAADERITGKVTDKTGNGLPGVSVVVKGTTRGTTTDQDGNYLLNIPNGNVTLIYSFIGYETREVEVKNQTQINVALENDVKSLEEVVVVGYGTQKKVNLTGAVAAVDGVEIAKRPVGQTSSALQGLMPGVIVKTSSGRPGGDGATIRIRNSLGGIGQAAPLTLIDGIEGSIDNIDPNLIETISVLKDAASSSIYGSRAAGGVILVTTKRAKSNRISVNYNNYVGWQAPTNLPKMANAVDHMLLTNEAYVNVGRSPLYSDDLIQKYRTEGATNRDLYPDTDWQKAVLTGSGLQQSHFLSINGGSDRIRFLTSIGFFDQKGIIESSSFRRYTIRNNADIQLSKKFSARVDLQLVAPTTIEPGRGTDEVFHWMNRIPANQIGINANGTWGDGWNGDNPIAFSRDGGTRKNNSPYVLLNSALTYRPTNWLTAEVAFAPKYAISFDKNFNKAVQTYKPNGTLSFLAPAKSTLTEANSRSFYNTLRGTVTADKVFGDHGVKMLLGFQREDFRNDNSSAYREGFILPDYQVLNAGASDIQRSSGSASEWALQSLFGRINYDYKQKYLLEANARYDGSSRFAAGRQYGFFPSISAGWRISQENFMQPLSHVVNELKLRGSWGRLGNQNTTGTYGFTSYLNFGAYTFGKQIVNVAALNTMANAETSWETSEMTDVGLDATLFSHFTLTADYFYKRTYDILLTLDIPGIIGLGAPTQNAGIVDNRGWELGLNYRAAVKDFKFDVGFNISDLTNKVIDMRGVNQTGLTVNREGYPSASIYGLVAEGLFQTADEVASHAQQFGVIKPGDIKYKDQNNDGIINASDEVVLGSQLPRFTYGTTLNASWKGFSLNVLVQGVGKANGFLYQQGIMPFYLGGTVQEQHKNHWTPENPNAMFPRLAFSEANNEKVSSFWMKNAAYLRLKNVQLSYTIPSKVVQRAGIKNLRIFANGQNLFTIDKFWNGYDVETPVGVGNAYPQVKLYSFGIDANF</sequence>
<name>A0A1S2VEA3_9BACT</name>
<dbReference type="PROSITE" id="PS52016">
    <property type="entry name" value="TONB_DEPENDENT_REC_3"/>
    <property type="match status" value="1"/>
</dbReference>
<keyword evidence="5 7" id="KW-0472">Membrane</keyword>
<dbReference type="Gene3D" id="2.60.40.1120">
    <property type="entry name" value="Carboxypeptidase-like, regulatory domain"/>
    <property type="match status" value="1"/>
</dbReference>
<comment type="caution">
    <text evidence="9">The sequence shown here is derived from an EMBL/GenBank/DDBJ whole genome shotgun (WGS) entry which is preliminary data.</text>
</comment>
<evidence type="ECO:0000313" key="9">
    <source>
        <dbReference type="EMBL" id="OIN57054.1"/>
    </source>
</evidence>
<evidence type="ECO:0000256" key="4">
    <source>
        <dbReference type="ARBA" id="ARBA00022692"/>
    </source>
</evidence>
<keyword evidence="4 7" id="KW-0812">Transmembrane</keyword>
<evidence type="ECO:0000256" key="1">
    <source>
        <dbReference type="ARBA" id="ARBA00004571"/>
    </source>
</evidence>
<dbReference type="Pfam" id="PF07715">
    <property type="entry name" value="Plug"/>
    <property type="match status" value="1"/>
</dbReference>
<dbReference type="AlphaFoldDB" id="A0A1S2VEA3"/>
<dbReference type="InterPro" id="IPR036942">
    <property type="entry name" value="Beta-barrel_TonB_sf"/>
</dbReference>
<dbReference type="InterPro" id="IPR023996">
    <property type="entry name" value="TonB-dep_OMP_SusC/RagA"/>
</dbReference>
<evidence type="ECO:0000259" key="8">
    <source>
        <dbReference type="Pfam" id="PF07715"/>
    </source>
</evidence>
<dbReference type="Pfam" id="PF13715">
    <property type="entry name" value="CarbopepD_reg_2"/>
    <property type="match status" value="1"/>
</dbReference>
<organism evidence="9 10">
    <name type="scientific">Arsenicibacter rosenii</name>
    <dbReference type="NCBI Taxonomy" id="1750698"/>
    <lineage>
        <taxon>Bacteria</taxon>
        <taxon>Pseudomonadati</taxon>
        <taxon>Bacteroidota</taxon>
        <taxon>Cytophagia</taxon>
        <taxon>Cytophagales</taxon>
        <taxon>Spirosomataceae</taxon>
        <taxon>Arsenicibacter</taxon>
    </lineage>
</organism>
<keyword evidence="3 7" id="KW-1134">Transmembrane beta strand</keyword>
<evidence type="ECO:0000256" key="2">
    <source>
        <dbReference type="ARBA" id="ARBA00022448"/>
    </source>
</evidence>
<dbReference type="SUPFAM" id="SSF56935">
    <property type="entry name" value="Porins"/>
    <property type="match status" value="1"/>
</dbReference>
<proteinExistence type="inferred from homology"/>
<evidence type="ECO:0000313" key="10">
    <source>
        <dbReference type="Proteomes" id="UP000181790"/>
    </source>
</evidence>
<dbReference type="InterPro" id="IPR037066">
    <property type="entry name" value="Plug_dom_sf"/>
</dbReference>
<evidence type="ECO:0000256" key="6">
    <source>
        <dbReference type="ARBA" id="ARBA00023237"/>
    </source>
</evidence>
<evidence type="ECO:0000256" key="3">
    <source>
        <dbReference type="ARBA" id="ARBA00022452"/>
    </source>
</evidence>
<keyword evidence="10" id="KW-1185">Reference proteome</keyword>
<dbReference type="InterPro" id="IPR008969">
    <property type="entry name" value="CarboxyPept-like_regulatory"/>
</dbReference>
<dbReference type="InterPro" id="IPR023997">
    <property type="entry name" value="TonB-dep_OMP_SusC/RagA_CS"/>
</dbReference>
<dbReference type="FunFam" id="2.60.40.1120:FF:000003">
    <property type="entry name" value="Outer membrane protein Omp121"/>
    <property type="match status" value="1"/>
</dbReference>
<reference evidence="9 10" key="1">
    <citation type="submission" date="2016-10" db="EMBL/GenBank/DDBJ databases">
        <title>Arsenicibacter rosenii gen. nov., sp. nov., an efficient arsenic-methylating bacterium isolated from an arsenic-contaminated paddy soil.</title>
        <authorList>
            <person name="Huang K."/>
        </authorList>
    </citation>
    <scope>NUCLEOTIDE SEQUENCE [LARGE SCALE GENOMIC DNA]</scope>
    <source>
        <strain evidence="9 10">SM-1</strain>
    </source>
</reference>
<dbReference type="Gene3D" id="2.40.170.20">
    <property type="entry name" value="TonB-dependent receptor, beta-barrel domain"/>
    <property type="match status" value="1"/>
</dbReference>
<comment type="subcellular location">
    <subcellularLocation>
        <location evidence="1 7">Cell outer membrane</location>
        <topology evidence="1 7">Multi-pass membrane protein</topology>
    </subcellularLocation>
</comment>
<keyword evidence="6 7" id="KW-0998">Cell outer membrane</keyword>
<dbReference type="InterPro" id="IPR012910">
    <property type="entry name" value="Plug_dom"/>
</dbReference>
<gene>
    <name evidence="9" type="ORF">BLX24_21860</name>
</gene>
<accession>A0A1S2VEA3</accession>
<dbReference type="EMBL" id="MORL01000016">
    <property type="protein sequence ID" value="OIN57054.1"/>
    <property type="molecule type" value="Genomic_DNA"/>
</dbReference>
<comment type="similarity">
    <text evidence="7">Belongs to the TonB-dependent receptor family.</text>
</comment>
<dbReference type="SUPFAM" id="SSF49464">
    <property type="entry name" value="Carboxypeptidase regulatory domain-like"/>
    <property type="match status" value="1"/>
</dbReference>
<dbReference type="NCBIfam" id="TIGR04057">
    <property type="entry name" value="SusC_RagA_signa"/>
    <property type="match status" value="1"/>
</dbReference>
<dbReference type="NCBIfam" id="TIGR04056">
    <property type="entry name" value="OMP_RagA_SusC"/>
    <property type="match status" value="1"/>
</dbReference>
<dbReference type="InterPro" id="IPR039426">
    <property type="entry name" value="TonB-dep_rcpt-like"/>
</dbReference>
<protein>
    <recommendedName>
        <fullName evidence="8">TonB-dependent receptor plug domain-containing protein</fullName>
    </recommendedName>
</protein>
<keyword evidence="2 7" id="KW-0813">Transport</keyword>
<dbReference type="GO" id="GO:0009279">
    <property type="term" value="C:cell outer membrane"/>
    <property type="evidence" value="ECO:0007669"/>
    <property type="project" value="UniProtKB-SubCell"/>
</dbReference>
<feature type="domain" description="TonB-dependent receptor plug" evidence="8">
    <location>
        <begin position="124"/>
        <end position="230"/>
    </location>
</feature>